<dbReference type="InterPro" id="IPR052895">
    <property type="entry name" value="HetReg/Transcr_Mod"/>
</dbReference>
<evidence type="ECO:0000259" key="1">
    <source>
        <dbReference type="Pfam" id="PF06985"/>
    </source>
</evidence>
<dbReference type="AlphaFoldDB" id="A0AAV9H951"/>
<name>A0AAV9H951_9PEZI</name>
<dbReference type="InterPro" id="IPR010730">
    <property type="entry name" value="HET"/>
</dbReference>
<dbReference type="Pfam" id="PF26639">
    <property type="entry name" value="Het-6_barrel"/>
    <property type="match status" value="1"/>
</dbReference>
<reference evidence="2" key="1">
    <citation type="journal article" date="2023" name="Mol. Phylogenet. Evol.">
        <title>Genome-scale phylogeny and comparative genomics of the fungal order Sordariales.</title>
        <authorList>
            <person name="Hensen N."/>
            <person name="Bonometti L."/>
            <person name="Westerberg I."/>
            <person name="Brannstrom I.O."/>
            <person name="Guillou S."/>
            <person name="Cros-Aarteil S."/>
            <person name="Calhoun S."/>
            <person name="Haridas S."/>
            <person name="Kuo A."/>
            <person name="Mondo S."/>
            <person name="Pangilinan J."/>
            <person name="Riley R."/>
            <person name="LaButti K."/>
            <person name="Andreopoulos B."/>
            <person name="Lipzen A."/>
            <person name="Chen C."/>
            <person name="Yan M."/>
            <person name="Daum C."/>
            <person name="Ng V."/>
            <person name="Clum A."/>
            <person name="Steindorff A."/>
            <person name="Ohm R.A."/>
            <person name="Martin F."/>
            <person name="Silar P."/>
            <person name="Natvig D.O."/>
            <person name="Lalanne C."/>
            <person name="Gautier V."/>
            <person name="Ament-Velasquez S.L."/>
            <person name="Kruys A."/>
            <person name="Hutchinson M.I."/>
            <person name="Powell A.J."/>
            <person name="Barry K."/>
            <person name="Miller A.N."/>
            <person name="Grigoriev I.V."/>
            <person name="Debuchy R."/>
            <person name="Gladieux P."/>
            <person name="Hiltunen Thoren M."/>
            <person name="Johannesson H."/>
        </authorList>
    </citation>
    <scope>NUCLEOTIDE SEQUENCE</scope>
    <source>
        <strain evidence="2">PSN324</strain>
    </source>
</reference>
<dbReference type="Pfam" id="PF06985">
    <property type="entry name" value="HET"/>
    <property type="match status" value="1"/>
</dbReference>
<sequence length="595" mass="67364">MTSPLYRSLPLPNDKTDIRLLSLLPAAGQSAPVICHLSTVALADAQNTYEALSYHWCGPVDRSILVNDIEVSINTNLFDALIALRRNDQPRTLWIDAICIDQESNAEKGEKCHQIRLMRDIYQKSTQTVAWLGLAADGEAGTHLVPDFIQTLLQVKRKMESDDRIKALWSHDGYYVPMSEEYEILGIPEKKHPGYRALADMFLRDWWKRMWVIQEVSVAPKAMLQCGQYCFDMAEVISAGDLVWLLNSDVLEATDFRFSSTGDQRNKEVRGVRDNLLALVIDHLESRASWPHDKIYGLCGLAHDAGPDGLDMTFDYTKTPHEVYTNFARSVLRTYGNLDILSALSVPKMTEGRAQSLPSWVPNWQAIESNPNRIYQRPRSFHIAGDFQVLFTATNASVSEPKFGPDGKSMCLEGHILDSIARVGSIQPMNLELEATIKILLEWRNNVARCNSRWRYSPTKQLMVDVFYHTITMANCLNHLKTPVEQYRRFDRILISRPDATDDSLWLLEDVRSISIATYIGGNRRLSRTKKGYLALVPGETKVGDKVGLFKGGALPLVVRKVDGGVWEMVGDSYVHGVMMGEAYDKTKLKEFWFI</sequence>
<dbReference type="PANTHER" id="PTHR24148:SF64">
    <property type="entry name" value="HETEROKARYON INCOMPATIBILITY DOMAIN-CONTAINING PROTEIN"/>
    <property type="match status" value="1"/>
</dbReference>
<dbReference type="EMBL" id="MU865167">
    <property type="protein sequence ID" value="KAK4456779.1"/>
    <property type="molecule type" value="Genomic_DNA"/>
</dbReference>
<organism evidence="2 3">
    <name type="scientific">Cladorrhinum samala</name>
    <dbReference type="NCBI Taxonomy" id="585594"/>
    <lineage>
        <taxon>Eukaryota</taxon>
        <taxon>Fungi</taxon>
        <taxon>Dikarya</taxon>
        <taxon>Ascomycota</taxon>
        <taxon>Pezizomycotina</taxon>
        <taxon>Sordariomycetes</taxon>
        <taxon>Sordariomycetidae</taxon>
        <taxon>Sordariales</taxon>
        <taxon>Podosporaceae</taxon>
        <taxon>Cladorrhinum</taxon>
    </lineage>
</organism>
<evidence type="ECO:0000313" key="3">
    <source>
        <dbReference type="Proteomes" id="UP001321749"/>
    </source>
</evidence>
<dbReference type="PANTHER" id="PTHR24148">
    <property type="entry name" value="ANKYRIN REPEAT DOMAIN-CONTAINING PROTEIN 39 HOMOLOG-RELATED"/>
    <property type="match status" value="1"/>
</dbReference>
<protein>
    <submittedName>
        <fullName evidence="2">Heterokaryon incompatibility protein-domain-containing protein</fullName>
    </submittedName>
</protein>
<proteinExistence type="predicted"/>
<evidence type="ECO:0000313" key="2">
    <source>
        <dbReference type="EMBL" id="KAK4456779.1"/>
    </source>
</evidence>
<feature type="domain" description="Heterokaryon incompatibility" evidence="1">
    <location>
        <begin position="49"/>
        <end position="215"/>
    </location>
</feature>
<reference evidence="2" key="2">
    <citation type="submission" date="2023-06" db="EMBL/GenBank/DDBJ databases">
        <authorList>
            <consortium name="Lawrence Berkeley National Laboratory"/>
            <person name="Mondo S.J."/>
            <person name="Hensen N."/>
            <person name="Bonometti L."/>
            <person name="Westerberg I."/>
            <person name="Brannstrom I.O."/>
            <person name="Guillou S."/>
            <person name="Cros-Aarteil S."/>
            <person name="Calhoun S."/>
            <person name="Haridas S."/>
            <person name="Kuo A."/>
            <person name="Pangilinan J."/>
            <person name="Riley R."/>
            <person name="Labutti K."/>
            <person name="Andreopoulos B."/>
            <person name="Lipzen A."/>
            <person name="Chen C."/>
            <person name="Yanf M."/>
            <person name="Daum C."/>
            <person name="Ng V."/>
            <person name="Clum A."/>
            <person name="Steindorff A."/>
            <person name="Ohm R."/>
            <person name="Martin F."/>
            <person name="Silar P."/>
            <person name="Natvig D."/>
            <person name="Lalanne C."/>
            <person name="Gautier V."/>
            <person name="Ament-Velasquez S.L."/>
            <person name="Kruys A."/>
            <person name="Hutchinson M.I."/>
            <person name="Powell A.J."/>
            <person name="Barry K."/>
            <person name="Miller A.N."/>
            <person name="Grigoriev I.V."/>
            <person name="Debuchy R."/>
            <person name="Gladieux P."/>
            <person name="Thoren M.H."/>
            <person name="Johannesson H."/>
        </authorList>
    </citation>
    <scope>NUCLEOTIDE SEQUENCE</scope>
    <source>
        <strain evidence="2">PSN324</strain>
    </source>
</reference>
<dbReference type="Proteomes" id="UP001321749">
    <property type="component" value="Unassembled WGS sequence"/>
</dbReference>
<accession>A0AAV9H951</accession>
<comment type="caution">
    <text evidence="2">The sequence shown here is derived from an EMBL/GenBank/DDBJ whole genome shotgun (WGS) entry which is preliminary data.</text>
</comment>
<gene>
    <name evidence="2" type="ORF">QBC42DRAFT_53105</name>
</gene>
<keyword evidence="3" id="KW-1185">Reference proteome</keyword>